<sequence length="518" mass="56423">MSTAADAKSSPAAESPAVLRQAGLLEKFHIIRSSISFYNNVIVSASYSSPNLLSPDRLVRALHTVLSAHPSLSVGIQLPEEPTGTPSFIRLPSIDFSKSEKFIIWESSSTSPGHAKEYKDLICRLHNTPFSNEDLKTLPLWRIGVLKRSYNTPTAHDSETNSEGRIDYEIAFSFHHAIADGLSGAAFHYSLVSALNSVDETGDSGANWDIYTPPKDLKLLPSMDEILDFGMGIKTAGKVAGFVGKSVLPSFLQKTFWAAGKIPEKLSPTKIDVLTVEPYVLENLVKTLRAKKISLTAFLTYAVADSLFTILKVWEKDEFAKIKYVKVSVPMSYRKNAGWDNTVMSDFVGAINWDIGKFKSLEGEVSGMKKLTAELKKESTVTRDSEVGLIALIGDLAGFFKGQVGKDRELTFEVSNLGILDAGKIGDPKKKGREKEQKEGEGEGSKMGAKGSEGWRIEGALFSQSASVPGPAFSANAVTVGGNMAIVVQWMEGVFKDEFMEALVKNLNKTLSEFSSKA</sequence>
<dbReference type="EMBL" id="JAVHJM010000006">
    <property type="protein sequence ID" value="KAK6512934.1"/>
    <property type="molecule type" value="Genomic_DNA"/>
</dbReference>
<evidence type="ECO:0000313" key="2">
    <source>
        <dbReference type="EMBL" id="KAK6512934.1"/>
    </source>
</evidence>
<dbReference type="Gene3D" id="3.30.559.10">
    <property type="entry name" value="Chloramphenicol acetyltransferase-like domain"/>
    <property type="match status" value="1"/>
</dbReference>
<dbReference type="Proteomes" id="UP001307849">
    <property type="component" value="Unassembled WGS sequence"/>
</dbReference>
<dbReference type="Pfam" id="PF07247">
    <property type="entry name" value="AATase"/>
    <property type="match status" value="1"/>
</dbReference>
<dbReference type="InterPro" id="IPR010828">
    <property type="entry name" value="Atf2/Sli1-like"/>
</dbReference>
<dbReference type="PANTHER" id="PTHR28037:SF1">
    <property type="entry name" value="ALCOHOL O-ACETYLTRANSFERASE 1-RELATED"/>
    <property type="match status" value="1"/>
</dbReference>
<dbReference type="SUPFAM" id="SSF52777">
    <property type="entry name" value="CoA-dependent acyltransferases"/>
    <property type="match status" value="1"/>
</dbReference>
<name>A0AAN8PE53_9PEZI</name>
<feature type="region of interest" description="Disordered" evidence="1">
    <location>
        <begin position="425"/>
        <end position="451"/>
    </location>
</feature>
<protein>
    <recommendedName>
        <fullName evidence="4">Alcohol acetyltransferase</fullName>
    </recommendedName>
</protein>
<dbReference type="PANTHER" id="PTHR28037">
    <property type="entry name" value="ALCOHOL O-ACETYLTRANSFERASE 1-RELATED"/>
    <property type="match status" value="1"/>
</dbReference>
<organism evidence="2 3">
    <name type="scientific">Arthrobotrys conoides</name>
    <dbReference type="NCBI Taxonomy" id="74498"/>
    <lineage>
        <taxon>Eukaryota</taxon>
        <taxon>Fungi</taxon>
        <taxon>Dikarya</taxon>
        <taxon>Ascomycota</taxon>
        <taxon>Pezizomycotina</taxon>
        <taxon>Orbiliomycetes</taxon>
        <taxon>Orbiliales</taxon>
        <taxon>Orbiliaceae</taxon>
        <taxon>Arthrobotrys</taxon>
    </lineage>
</organism>
<gene>
    <name evidence="2" type="ORF">TWF506_009096</name>
</gene>
<keyword evidence="3" id="KW-1185">Reference proteome</keyword>
<feature type="compositionally biased region" description="Basic and acidic residues" evidence="1">
    <location>
        <begin position="425"/>
        <end position="444"/>
    </location>
</feature>
<dbReference type="GO" id="GO:0008080">
    <property type="term" value="F:N-acetyltransferase activity"/>
    <property type="evidence" value="ECO:0007669"/>
    <property type="project" value="TreeGrafter"/>
</dbReference>
<dbReference type="InterPro" id="IPR052058">
    <property type="entry name" value="Alcohol_O-acetyltransferase"/>
</dbReference>
<dbReference type="AlphaFoldDB" id="A0AAN8PE53"/>
<evidence type="ECO:0000256" key="1">
    <source>
        <dbReference type="SAM" id="MobiDB-lite"/>
    </source>
</evidence>
<reference evidence="2 3" key="1">
    <citation type="submission" date="2019-10" db="EMBL/GenBank/DDBJ databases">
        <authorList>
            <person name="Palmer J.M."/>
        </authorList>
    </citation>
    <scope>NUCLEOTIDE SEQUENCE [LARGE SCALE GENOMIC DNA]</scope>
    <source>
        <strain evidence="2 3">TWF506</strain>
    </source>
</reference>
<comment type="caution">
    <text evidence="2">The sequence shown here is derived from an EMBL/GenBank/DDBJ whole genome shotgun (WGS) entry which is preliminary data.</text>
</comment>
<proteinExistence type="predicted"/>
<evidence type="ECO:0000313" key="3">
    <source>
        <dbReference type="Proteomes" id="UP001307849"/>
    </source>
</evidence>
<dbReference type="InterPro" id="IPR023213">
    <property type="entry name" value="CAT-like_dom_sf"/>
</dbReference>
<accession>A0AAN8PE53</accession>
<evidence type="ECO:0008006" key="4">
    <source>
        <dbReference type="Google" id="ProtNLM"/>
    </source>
</evidence>